<dbReference type="HOGENOM" id="CLU_973761_0_0_1"/>
<gene>
    <name evidence="1" type="ORF">M422DRAFT_53144</name>
</gene>
<evidence type="ECO:0000313" key="2">
    <source>
        <dbReference type="Proteomes" id="UP000054279"/>
    </source>
</evidence>
<protein>
    <submittedName>
        <fullName evidence="1">Uncharacterized protein</fullName>
    </submittedName>
</protein>
<proteinExistence type="predicted"/>
<accession>A0A0C9V343</accession>
<sequence length="286" mass="32416">MASNLYDHFDDIIPLPPAITNIELSTLQQLRPSPVSEYIPTPETLTSFPSSSLASTTVFGPRHVHLSSTKPHVAPLHTRPMPYSMFQSHTASSSSQRPLQIPTSNIPTVSILSNVMEQQQKLSMRRHKDTVLDRAFADTIDRCLVCWIWGCILIPKHERPFTNCQSAPARSLPELRGWISLQKQTKSLFITNSHHHCYSCGLPSGASQLPSHGDGVEPQCSNRDWAFLILGAFFYYPHLRTEAAKAFPMIPQLSKWNDFIAWCTIFNPYPLYWNGLELVIWICQQM</sequence>
<organism evidence="1 2">
    <name type="scientific">Sphaerobolus stellatus (strain SS14)</name>
    <dbReference type="NCBI Taxonomy" id="990650"/>
    <lineage>
        <taxon>Eukaryota</taxon>
        <taxon>Fungi</taxon>
        <taxon>Dikarya</taxon>
        <taxon>Basidiomycota</taxon>
        <taxon>Agaricomycotina</taxon>
        <taxon>Agaricomycetes</taxon>
        <taxon>Phallomycetidae</taxon>
        <taxon>Geastrales</taxon>
        <taxon>Sphaerobolaceae</taxon>
        <taxon>Sphaerobolus</taxon>
    </lineage>
</organism>
<dbReference type="EMBL" id="KN837234">
    <property type="protein sequence ID" value="KIJ31915.1"/>
    <property type="molecule type" value="Genomic_DNA"/>
</dbReference>
<evidence type="ECO:0000313" key="1">
    <source>
        <dbReference type="EMBL" id="KIJ31915.1"/>
    </source>
</evidence>
<dbReference type="Proteomes" id="UP000054279">
    <property type="component" value="Unassembled WGS sequence"/>
</dbReference>
<reference evidence="1 2" key="1">
    <citation type="submission" date="2014-06" db="EMBL/GenBank/DDBJ databases">
        <title>Evolutionary Origins and Diversification of the Mycorrhizal Mutualists.</title>
        <authorList>
            <consortium name="DOE Joint Genome Institute"/>
            <consortium name="Mycorrhizal Genomics Consortium"/>
            <person name="Kohler A."/>
            <person name="Kuo A."/>
            <person name="Nagy L.G."/>
            <person name="Floudas D."/>
            <person name="Copeland A."/>
            <person name="Barry K.W."/>
            <person name="Cichocki N."/>
            <person name="Veneault-Fourrey C."/>
            <person name="LaButti K."/>
            <person name="Lindquist E.A."/>
            <person name="Lipzen A."/>
            <person name="Lundell T."/>
            <person name="Morin E."/>
            <person name="Murat C."/>
            <person name="Riley R."/>
            <person name="Ohm R."/>
            <person name="Sun H."/>
            <person name="Tunlid A."/>
            <person name="Henrissat B."/>
            <person name="Grigoriev I.V."/>
            <person name="Hibbett D.S."/>
            <person name="Martin F."/>
        </authorList>
    </citation>
    <scope>NUCLEOTIDE SEQUENCE [LARGE SCALE GENOMIC DNA]</scope>
    <source>
        <strain evidence="1 2">SS14</strain>
    </source>
</reference>
<keyword evidence="2" id="KW-1185">Reference proteome</keyword>
<dbReference type="AlphaFoldDB" id="A0A0C9V343"/>
<name>A0A0C9V343_SPHS4</name>